<dbReference type="RefSeq" id="WP_179905365.1">
    <property type="nucleotide sequence ID" value="NZ_JACBXS010000010.1"/>
</dbReference>
<proteinExistence type="inferred from homology"/>
<organism evidence="9 10">
    <name type="scientific">Rhabdonatronobacter sediminivivens</name>
    <dbReference type="NCBI Taxonomy" id="2743469"/>
    <lineage>
        <taxon>Bacteria</taxon>
        <taxon>Pseudomonadati</taxon>
        <taxon>Pseudomonadota</taxon>
        <taxon>Alphaproteobacteria</taxon>
        <taxon>Rhodobacterales</taxon>
        <taxon>Paracoccaceae</taxon>
        <taxon>Rhabdonatronobacter</taxon>
    </lineage>
</organism>
<keyword evidence="7" id="KW-0119">Carbohydrate metabolism</keyword>
<dbReference type="PRINTS" id="PR00735">
    <property type="entry name" value="GLHYDRLASE8"/>
</dbReference>
<dbReference type="InterPro" id="IPR002037">
    <property type="entry name" value="Glyco_hydro_8"/>
</dbReference>
<name>A0A7Z0HYJ2_9RHOB</name>
<gene>
    <name evidence="9" type="ORF">HUK65_06615</name>
</gene>
<protein>
    <recommendedName>
        <fullName evidence="3">cellulase</fullName>
        <ecNumber evidence="3">3.2.1.4</ecNumber>
    </recommendedName>
</protein>
<keyword evidence="8" id="KW-0732">Signal</keyword>
<accession>A0A7Z0HYJ2</accession>
<dbReference type="Proteomes" id="UP000529417">
    <property type="component" value="Unassembled WGS sequence"/>
</dbReference>
<dbReference type="SUPFAM" id="SSF48208">
    <property type="entry name" value="Six-hairpin glycosidases"/>
    <property type="match status" value="1"/>
</dbReference>
<keyword evidence="5" id="KW-0136">Cellulose degradation</keyword>
<comment type="caution">
    <text evidence="9">The sequence shown here is derived from an EMBL/GenBank/DDBJ whole genome shotgun (WGS) entry which is preliminary data.</text>
</comment>
<evidence type="ECO:0000313" key="10">
    <source>
        <dbReference type="Proteomes" id="UP000529417"/>
    </source>
</evidence>
<keyword evidence="10" id="KW-1185">Reference proteome</keyword>
<comment type="catalytic activity">
    <reaction evidence="1">
        <text>Endohydrolysis of (1-&gt;4)-beta-D-glucosidic linkages in cellulose, lichenin and cereal beta-D-glucans.</text>
        <dbReference type="EC" id="3.2.1.4"/>
    </reaction>
</comment>
<dbReference type="InterPro" id="IPR008928">
    <property type="entry name" value="6-hairpin_glycosidase_sf"/>
</dbReference>
<dbReference type="GO" id="GO:0030245">
    <property type="term" value="P:cellulose catabolic process"/>
    <property type="evidence" value="ECO:0007669"/>
    <property type="project" value="UniProtKB-KW"/>
</dbReference>
<sequence length="357" mass="38670">MKRRHLMAAMAATMLAGRARASLNEPADLAEAAVSVWQAWKEVHLTPDGRVVDVLQQEASHSEGQGYGMVLASAFDDRDAFSRMFDWAELNLARRADGLLSWRWLPHLSDQVPDLNNASDGDLFYAWALLRGGRRWDDAGYMSRAVGIARALTETCIVRDPSDPDRLLLLPAAAGFVHDGAVTVNPSYYMPLAMRELADAAGADSLSRCARDGEELLARIASDGLVPDWIDVSADGWAPSVRLDSNTGYEALRVPLFLAWSGAVSHQAVLQAARAYDRTVRPGQPVPTVLEPVSGVVLETSPDDGYRALAGLVRCARDGGPGAEIPPFNPHQPYYPATLHLLALLAANKVLPECVPI</sequence>
<feature type="chain" id="PRO_5031335831" description="cellulase" evidence="8">
    <location>
        <begin position="22"/>
        <end position="357"/>
    </location>
</feature>
<dbReference type="EMBL" id="JACBXS010000010">
    <property type="protein sequence ID" value="NYS24661.1"/>
    <property type="molecule type" value="Genomic_DNA"/>
</dbReference>
<dbReference type="Gene3D" id="1.50.10.10">
    <property type="match status" value="1"/>
</dbReference>
<keyword evidence="4 9" id="KW-0378">Hydrolase</keyword>
<evidence type="ECO:0000256" key="8">
    <source>
        <dbReference type="SAM" id="SignalP"/>
    </source>
</evidence>
<dbReference type="AlphaFoldDB" id="A0A7Z0HYJ2"/>
<evidence type="ECO:0000256" key="7">
    <source>
        <dbReference type="ARBA" id="ARBA00023326"/>
    </source>
</evidence>
<keyword evidence="6" id="KW-0326">Glycosidase</keyword>
<dbReference type="Pfam" id="PF01270">
    <property type="entry name" value="Glyco_hydro_8"/>
    <property type="match status" value="1"/>
</dbReference>
<evidence type="ECO:0000256" key="4">
    <source>
        <dbReference type="ARBA" id="ARBA00022801"/>
    </source>
</evidence>
<dbReference type="EC" id="3.2.1.4" evidence="3"/>
<reference evidence="9 10" key="1">
    <citation type="journal article" date="2000" name="Arch. Microbiol.">
        <title>Rhodobaca bogoriensis gen. nov. and sp. nov., an alkaliphilic purple nonsulfur bacterium from African Rift Valley soda lakes.</title>
        <authorList>
            <person name="Milford A.D."/>
            <person name="Achenbach L.A."/>
            <person name="Jung D.O."/>
            <person name="Madigan M.T."/>
        </authorList>
    </citation>
    <scope>NUCLEOTIDE SEQUENCE [LARGE SCALE GENOMIC DNA]</scope>
    <source>
        <strain evidence="9 10">2376</strain>
    </source>
</reference>
<evidence type="ECO:0000256" key="3">
    <source>
        <dbReference type="ARBA" id="ARBA00012601"/>
    </source>
</evidence>
<keyword evidence="7" id="KW-0624">Polysaccharide degradation</keyword>
<evidence type="ECO:0000256" key="1">
    <source>
        <dbReference type="ARBA" id="ARBA00000966"/>
    </source>
</evidence>
<evidence type="ECO:0000256" key="2">
    <source>
        <dbReference type="ARBA" id="ARBA00009209"/>
    </source>
</evidence>
<evidence type="ECO:0000256" key="6">
    <source>
        <dbReference type="ARBA" id="ARBA00023295"/>
    </source>
</evidence>
<feature type="signal peptide" evidence="8">
    <location>
        <begin position="1"/>
        <end position="21"/>
    </location>
</feature>
<dbReference type="GO" id="GO:0008810">
    <property type="term" value="F:cellulase activity"/>
    <property type="evidence" value="ECO:0007669"/>
    <property type="project" value="UniProtKB-EC"/>
</dbReference>
<comment type="similarity">
    <text evidence="2">Belongs to the glycosyl hydrolase 8 (cellulase D) family.</text>
</comment>
<evidence type="ECO:0000313" key="9">
    <source>
        <dbReference type="EMBL" id="NYS24661.1"/>
    </source>
</evidence>
<evidence type="ECO:0000256" key="5">
    <source>
        <dbReference type="ARBA" id="ARBA00023001"/>
    </source>
</evidence>
<dbReference type="InterPro" id="IPR012341">
    <property type="entry name" value="6hp_glycosidase-like_sf"/>
</dbReference>